<dbReference type="Proteomes" id="UP000190750">
    <property type="component" value="Unassembled WGS sequence"/>
</dbReference>
<organism evidence="1 2">
    <name type="scientific">Rhodoferax fermentans</name>
    <dbReference type="NCBI Taxonomy" id="28066"/>
    <lineage>
        <taxon>Bacteria</taxon>
        <taxon>Pseudomonadati</taxon>
        <taxon>Pseudomonadota</taxon>
        <taxon>Betaproteobacteria</taxon>
        <taxon>Burkholderiales</taxon>
        <taxon>Comamonadaceae</taxon>
        <taxon>Rhodoferax</taxon>
    </lineage>
</organism>
<dbReference type="AlphaFoldDB" id="A0A1T1ARV7"/>
<dbReference type="OrthoDB" id="8912080at2"/>
<dbReference type="EMBL" id="MTJN01000002">
    <property type="protein sequence ID" value="OOV06698.1"/>
    <property type="molecule type" value="Genomic_DNA"/>
</dbReference>
<evidence type="ECO:0000313" key="2">
    <source>
        <dbReference type="Proteomes" id="UP000190750"/>
    </source>
</evidence>
<evidence type="ECO:0000313" key="1">
    <source>
        <dbReference type="EMBL" id="OOV06698.1"/>
    </source>
</evidence>
<sequence>MAADLIQTRPARELLLRLPLLPTSPDLRIDYEAANPDVLLALADSAETVIATLNHGLSAVGIILAHASPEVGSEIGSDTIESLGWFIGEASDMAATLLSFAIACRHHTADYTLPKPDRAPVARF</sequence>
<reference evidence="1 2" key="1">
    <citation type="submission" date="2017-01" db="EMBL/GenBank/DDBJ databases">
        <title>Genome sequencing of Rhodoferax fermentans JCM 7819.</title>
        <authorList>
            <person name="Kim Y.J."/>
            <person name="Farh M.E.-A."/>
            <person name="Yang D.-C."/>
        </authorList>
    </citation>
    <scope>NUCLEOTIDE SEQUENCE [LARGE SCALE GENOMIC DNA]</scope>
    <source>
        <strain evidence="1 2">JCM 7819</strain>
    </source>
</reference>
<proteinExistence type="predicted"/>
<protein>
    <submittedName>
        <fullName evidence="1">Uncharacterized protein</fullName>
    </submittedName>
</protein>
<accession>A0A1T1ARV7</accession>
<dbReference type="STRING" id="28066.RF819_08135"/>
<name>A0A1T1ARV7_RHOFE</name>
<comment type="caution">
    <text evidence="1">The sequence shown here is derived from an EMBL/GenBank/DDBJ whole genome shotgun (WGS) entry which is preliminary data.</text>
</comment>
<gene>
    <name evidence="1" type="ORF">RF819_08135</name>
</gene>
<dbReference type="RefSeq" id="WP_078364519.1">
    <property type="nucleotide sequence ID" value="NZ_MTJN01000002.1"/>
</dbReference>
<keyword evidence="2" id="KW-1185">Reference proteome</keyword>